<dbReference type="AlphaFoldDB" id="D5GAF0"/>
<dbReference type="Gene3D" id="3.10.110.10">
    <property type="entry name" value="Ubiquitin Conjugating Enzyme"/>
    <property type="match status" value="1"/>
</dbReference>
<evidence type="ECO:0000256" key="6">
    <source>
        <dbReference type="ARBA" id="ARBA00042190"/>
    </source>
</evidence>
<protein>
    <recommendedName>
        <fullName evidence="3">Ubiquitin-conjugating enzyme E2 2</fullName>
    </recommendedName>
    <alternativeName>
        <fullName evidence="5">E2 ubiquitin-conjugating enzyme 2</fullName>
    </alternativeName>
    <alternativeName>
        <fullName evidence="6">Ubiquitin carrier protein UBC2</fullName>
    </alternativeName>
    <alternativeName>
        <fullName evidence="4">Ubiquitin-protein ligase UBC2</fullName>
    </alternativeName>
</protein>
<dbReference type="HOGENOM" id="CLU_030988_1_1_1"/>
<dbReference type="Proteomes" id="UP000006911">
    <property type="component" value="Unassembled WGS sequence"/>
</dbReference>
<dbReference type="Pfam" id="PF00179">
    <property type="entry name" value="UQ_con"/>
    <property type="match status" value="1"/>
</dbReference>
<feature type="domain" description="UBC core" evidence="10">
    <location>
        <begin position="7"/>
        <end position="165"/>
    </location>
</feature>
<dbReference type="GO" id="GO:0061630">
    <property type="term" value="F:ubiquitin protein ligase activity"/>
    <property type="evidence" value="ECO:0007669"/>
    <property type="project" value="EnsemblFungi"/>
</dbReference>
<dbReference type="SUPFAM" id="SSF54495">
    <property type="entry name" value="UBC-like"/>
    <property type="match status" value="1"/>
</dbReference>
<feature type="active site" description="Glycyl thioester intermediate" evidence="7">
    <location>
        <position position="90"/>
    </location>
</feature>
<dbReference type="GO" id="GO:0005524">
    <property type="term" value="F:ATP binding"/>
    <property type="evidence" value="ECO:0007669"/>
    <property type="project" value="UniProtKB-UniRule"/>
</dbReference>
<dbReference type="GO" id="GO:0005737">
    <property type="term" value="C:cytoplasm"/>
    <property type="evidence" value="ECO:0007669"/>
    <property type="project" value="EnsemblFungi"/>
</dbReference>
<evidence type="ECO:0000256" key="8">
    <source>
        <dbReference type="RuleBase" id="RU362109"/>
    </source>
</evidence>
<evidence type="ECO:0000256" key="5">
    <source>
        <dbReference type="ARBA" id="ARBA00042179"/>
    </source>
</evidence>
<accession>D5GAF0</accession>
<dbReference type="STRING" id="656061.D5GAF0"/>
<dbReference type="EMBL" id="FN430075">
    <property type="protein sequence ID" value="CAZ81493.1"/>
    <property type="molecule type" value="Genomic_DNA"/>
</dbReference>
<dbReference type="GO" id="GO:0051865">
    <property type="term" value="P:protein autoubiquitination"/>
    <property type="evidence" value="ECO:0007669"/>
    <property type="project" value="EnsemblFungi"/>
</dbReference>
<organism evidence="11 12">
    <name type="scientific">Tuber melanosporum (strain Mel28)</name>
    <name type="common">Perigord black truffle</name>
    <dbReference type="NCBI Taxonomy" id="656061"/>
    <lineage>
        <taxon>Eukaryota</taxon>
        <taxon>Fungi</taxon>
        <taxon>Dikarya</taxon>
        <taxon>Ascomycota</taxon>
        <taxon>Pezizomycotina</taxon>
        <taxon>Pezizomycetes</taxon>
        <taxon>Pezizales</taxon>
        <taxon>Tuberaceae</taxon>
        <taxon>Tuber</taxon>
    </lineage>
</organism>
<keyword evidence="2 8" id="KW-0833">Ubl conjugation pathway</keyword>
<dbReference type="GO" id="GO:0010828">
    <property type="term" value="P:positive regulation of D-glucose transmembrane transport"/>
    <property type="evidence" value="ECO:0007669"/>
    <property type="project" value="EnsemblFungi"/>
</dbReference>
<evidence type="ECO:0000259" key="10">
    <source>
        <dbReference type="PROSITE" id="PS50127"/>
    </source>
</evidence>
<reference evidence="11 12" key="1">
    <citation type="journal article" date="2010" name="Nature">
        <title>Perigord black truffle genome uncovers evolutionary origins and mechanisms of symbiosis.</title>
        <authorList>
            <person name="Martin F."/>
            <person name="Kohler A."/>
            <person name="Murat C."/>
            <person name="Balestrini R."/>
            <person name="Coutinho P.M."/>
            <person name="Jaillon O."/>
            <person name="Montanini B."/>
            <person name="Morin E."/>
            <person name="Noel B."/>
            <person name="Percudani R."/>
            <person name="Porcel B."/>
            <person name="Rubini A."/>
            <person name="Amicucci A."/>
            <person name="Amselem J."/>
            <person name="Anthouard V."/>
            <person name="Arcioni S."/>
            <person name="Artiguenave F."/>
            <person name="Aury J.M."/>
            <person name="Ballario P."/>
            <person name="Bolchi A."/>
            <person name="Brenna A."/>
            <person name="Brun A."/>
            <person name="Buee M."/>
            <person name="Cantarel B."/>
            <person name="Chevalier G."/>
            <person name="Couloux A."/>
            <person name="Da Silva C."/>
            <person name="Denoeud F."/>
            <person name="Duplessis S."/>
            <person name="Ghignone S."/>
            <person name="Hilselberger B."/>
            <person name="Iotti M."/>
            <person name="Marcais B."/>
            <person name="Mello A."/>
            <person name="Miranda M."/>
            <person name="Pacioni G."/>
            <person name="Quesneville H."/>
            <person name="Riccioni C."/>
            <person name="Ruotolo R."/>
            <person name="Splivallo R."/>
            <person name="Stocchi V."/>
            <person name="Tisserant E."/>
            <person name="Viscomi A.R."/>
            <person name="Zambonelli A."/>
            <person name="Zampieri E."/>
            <person name="Henrissat B."/>
            <person name="Lebrun M.H."/>
            <person name="Paolocci F."/>
            <person name="Bonfante P."/>
            <person name="Ottonello S."/>
            <person name="Wincker P."/>
        </authorList>
    </citation>
    <scope>NUCLEOTIDE SEQUENCE [LARGE SCALE GENOMIC DNA]</scope>
    <source>
        <strain evidence="11 12">Mel28</strain>
    </source>
</reference>
<dbReference type="RefSeq" id="XP_002837302.1">
    <property type="nucleotide sequence ID" value="XM_002837256.1"/>
</dbReference>
<dbReference type="GeneID" id="9182528"/>
<dbReference type="InParanoid" id="D5GAF0"/>
<dbReference type="InterPro" id="IPR023313">
    <property type="entry name" value="UBQ-conjugating_AS"/>
</dbReference>
<evidence type="ECO:0000313" key="12">
    <source>
        <dbReference type="Proteomes" id="UP000006911"/>
    </source>
</evidence>
<dbReference type="GO" id="GO:0000209">
    <property type="term" value="P:protein polyubiquitination"/>
    <property type="evidence" value="ECO:0007669"/>
    <property type="project" value="EnsemblFungi"/>
</dbReference>
<evidence type="ECO:0000256" key="4">
    <source>
        <dbReference type="ARBA" id="ARBA00041569"/>
    </source>
</evidence>
<dbReference type="GO" id="GO:0019005">
    <property type="term" value="C:SCF ubiquitin ligase complex"/>
    <property type="evidence" value="ECO:0007669"/>
    <property type="project" value="EnsemblFungi"/>
</dbReference>
<keyword evidence="12" id="KW-1185">Reference proteome</keyword>
<dbReference type="PROSITE" id="PS00183">
    <property type="entry name" value="UBC_1"/>
    <property type="match status" value="1"/>
</dbReference>
<dbReference type="InterPro" id="IPR016135">
    <property type="entry name" value="UBQ-conjugating_enzyme/RWD"/>
</dbReference>
<evidence type="ECO:0000256" key="9">
    <source>
        <dbReference type="SAM" id="MobiDB-lite"/>
    </source>
</evidence>
<dbReference type="eggNOG" id="KOG0425">
    <property type="taxonomic scope" value="Eukaryota"/>
</dbReference>
<comment type="similarity">
    <text evidence="8">Belongs to the ubiquitin-conjugating enzyme family.</text>
</comment>
<keyword evidence="8" id="KW-0067">ATP-binding</keyword>
<dbReference type="PANTHER" id="PTHR24067">
    <property type="entry name" value="UBIQUITIN-CONJUGATING ENZYME E2"/>
    <property type="match status" value="1"/>
</dbReference>
<dbReference type="SMART" id="SM00212">
    <property type="entry name" value="UBCc"/>
    <property type="match status" value="1"/>
</dbReference>
<dbReference type="GO" id="GO:0000086">
    <property type="term" value="P:G2/M transition of mitotic cell cycle"/>
    <property type="evidence" value="ECO:0007669"/>
    <property type="project" value="EnsemblFungi"/>
</dbReference>
<dbReference type="GO" id="GO:0005634">
    <property type="term" value="C:nucleus"/>
    <property type="evidence" value="ECO:0007669"/>
    <property type="project" value="EnsemblFungi"/>
</dbReference>
<keyword evidence="8" id="KW-0547">Nucleotide-binding</keyword>
<sequence>MTDERKIAERMLMNELKELSKENWVNAEPRDGNLFLWDIALIVVNPTSLYCGAYLKAELKIPKNYPMSPPEFKFVRPLFHPNIYPDGKLCISILHAPGEDETSGELASERWSPAQRIFTVLISILSLLDDAEVSSAANVDAGVMLRKEPEKYKKVVKEHVETSKRDIPPGFKMPSLVETKPPEKEEVDDDFWCEFDGESDYGDTSDDEDMVFEDDEESDPDEAEEMNQEGEKRSSC</sequence>
<evidence type="ECO:0000313" key="11">
    <source>
        <dbReference type="EMBL" id="CAZ81493.1"/>
    </source>
</evidence>
<proteinExistence type="inferred from homology"/>
<gene>
    <name evidence="11" type="ORF">GSTUM_00005257001</name>
</gene>
<keyword evidence="1" id="KW-0808">Transferase</keyword>
<evidence type="ECO:0000256" key="1">
    <source>
        <dbReference type="ARBA" id="ARBA00022679"/>
    </source>
</evidence>
<dbReference type="FunCoup" id="D5GAF0">
    <property type="interactions" value="243"/>
</dbReference>
<evidence type="ECO:0000256" key="7">
    <source>
        <dbReference type="PROSITE-ProRule" id="PRU10133"/>
    </source>
</evidence>
<feature type="region of interest" description="Disordered" evidence="9">
    <location>
        <begin position="165"/>
        <end position="236"/>
    </location>
</feature>
<dbReference type="GO" id="GO:0000082">
    <property type="term" value="P:G1/S transition of mitotic cell cycle"/>
    <property type="evidence" value="ECO:0007669"/>
    <property type="project" value="EnsemblFungi"/>
</dbReference>
<dbReference type="OMA" id="FQAHIKF"/>
<name>D5GAF0_TUBMM</name>
<evidence type="ECO:0000256" key="3">
    <source>
        <dbReference type="ARBA" id="ARBA00039884"/>
    </source>
</evidence>
<feature type="compositionally biased region" description="Acidic residues" evidence="9">
    <location>
        <begin position="185"/>
        <end position="228"/>
    </location>
</feature>
<dbReference type="GO" id="GO:0031146">
    <property type="term" value="P:SCF-dependent proteasomal ubiquitin-dependent protein catabolic process"/>
    <property type="evidence" value="ECO:0007669"/>
    <property type="project" value="EnsemblFungi"/>
</dbReference>
<dbReference type="InterPro" id="IPR000608">
    <property type="entry name" value="UBC"/>
</dbReference>
<evidence type="ECO:0000256" key="2">
    <source>
        <dbReference type="ARBA" id="ARBA00022786"/>
    </source>
</evidence>
<dbReference type="InterPro" id="IPR050113">
    <property type="entry name" value="Ub_conjugating_enzyme"/>
</dbReference>
<dbReference type="KEGG" id="tml:GSTUM_00005257001"/>
<dbReference type="PROSITE" id="PS50127">
    <property type="entry name" value="UBC_2"/>
    <property type="match status" value="1"/>
</dbReference>
<dbReference type="GO" id="GO:0030466">
    <property type="term" value="P:silent mating-type cassette heterochromatin formation"/>
    <property type="evidence" value="ECO:0007669"/>
    <property type="project" value="EnsemblFungi"/>
</dbReference>